<dbReference type="EMBL" id="CM001441">
    <property type="protein sequence ID" value="EHQ88321.1"/>
    <property type="molecule type" value="Genomic_DNA"/>
</dbReference>
<dbReference type="RefSeq" id="WP_007780543.1">
    <property type="nucleotide sequence ID" value="NZ_CM001441.1"/>
</dbReference>
<dbReference type="AlphaFoldDB" id="H5Y2Q8"/>
<dbReference type="Proteomes" id="UP000005104">
    <property type="component" value="Chromosome"/>
</dbReference>
<organism evidence="1 2">
    <name type="scientific">Desulfosporosinus youngiae DSM 17734</name>
    <dbReference type="NCBI Taxonomy" id="768710"/>
    <lineage>
        <taxon>Bacteria</taxon>
        <taxon>Bacillati</taxon>
        <taxon>Bacillota</taxon>
        <taxon>Clostridia</taxon>
        <taxon>Eubacteriales</taxon>
        <taxon>Desulfitobacteriaceae</taxon>
        <taxon>Desulfosporosinus</taxon>
    </lineage>
</organism>
<keyword evidence="2" id="KW-1185">Reference proteome</keyword>
<proteinExistence type="predicted"/>
<reference evidence="1 2" key="1">
    <citation type="submission" date="2011-11" db="EMBL/GenBank/DDBJ databases">
        <title>The Noncontiguous Finished genome of Desulfosporosinus youngiae DSM 17734.</title>
        <authorList>
            <consortium name="US DOE Joint Genome Institute (JGI-PGF)"/>
            <person name="Lucas S."/>
            <person name="Han J."/>
            <person name="Lapidus A."/>
            <person name="Cheng J.-F."/>
            <person name="Goodwin L."/>
            <person name="Pitluck S."/>
            <person name="Peters L."/>
            <person name="Ovchinnikova G."/>
            <person name="Lu M."/>
            <person name="Land M.L."/>
            <person name="Hauser L."/>
            <person name="Pester M."/>
            <person name="Spring S."/>
            <person name="Ollivier B."/>
            <person name="Rattei T."/>
            <person name="Klenk H.-P."/>
            <person name="Wagner M."/>
            <person name="Loy A."/>
            <person name="Woyke T.J."/>
        </authorList>
    </citation>
    <scope>NUCLEOTIDE SEQUENCE [LARGE SCALE GENOMIC DNA]</scope>
    <source>
        <strain evidence="1 2">DSM 17734</strain>
    </source>
</reference>
<gene>
    <name evidence="1" type="ORF">DesyoDRAFT_1151</name>
</gene>
<dbReference type="HOGENOM" id="CLU_2329244_0_0_9"/>
<dbReference type="OrthoDB" id="1800988at2"/>
<protein>
    <submittedName>
        <fullName evidence="1">Uncharacterized protein</fullName>
    </submittedName>
</protein>
<evidence type="ECO:0000313" key="2">
    <source>
        <dbReference type="Proteomes" id="UP000005104"/>
    </source>
</evidence>
<name>H5Y2Q8_9FIRM</name>
<dbReference type="STRING" id="768710.DesyoDRAFT_1151"/>
<evidence type="ECO:0000313" key="1">
    <source>
        <dbReference type="EMBL" id="EHQ88321.1"/>
    </source>
</evidence>
<sequence>MSKKKSKASKDQFENEFLDPAKAQVEVKVSCDGGDTWERRKISMVSGLEESGLIAGEIFQLNGERFMVAEGEDGLVVEQIKKPEREKSAIIKKPVKRK</sequence>
<accession>H5Y2Q8</accession>